<name>A0A512PDC1_9CELL</name>
<evidence type="ECO:0000313" key="5">
    <source>
        <dbReference type="Proteomes" id="UP000321798"/>
    </source>
</evidence>
<dbReference type="Gene3D" id="2.130.10.10">
    <property type="entry name" value="YVTN repeat-like/Quinoprotein amine dehydrogenase"/>
    <property type="match status" value="2"/>
</dbReference>
<dbReference type="SUPFAM" id="SSF50998">
    <property type="entry name" value="Quinoprotein alcohol dehydrogenase-like"/>
    <property type="match status" value="1"/>
</dbReference>
<evidence type="ECO:0000313" key="4">
    <source>
        <dbReference type="EMBL" id="GEP69188.1"/>
    </source>
</evidence>
<keyword evidence="2" id="KW-0472">Membrane</keyword>
<accession>A0A512PDC1</accession>
<dbReference type="PANTHER" id="PTHR34512:SF30">
    <property type="entry name" value="OUTER MEMBRANE PROTEIN ASSEMBLY FACTOR BAMB"/>
    <property type="match status" value="1"/>
</dbReference>
<evidence type="ECO:0000256" key="1">
    <source>
        <dbReference type="SAM" id="MobiDB-lite"/>
    </source>
</evidence>
<reference evidence="4 5" key="1">
    <citation type="submission" date="2019-07" db="EMBL/GenBank/DDBJ databases">
        <title>Whole genome shotgun sequence of Cellulomonas soli NBRC 109434.</title>
        <authorList>
            <person name="Hosoyama A."/>
            <person name="Uohara A."/>
            <person name="Ohji S."/>
            <person name="Ichikawa N."/>
        </authorList>
    </citation>
    <scope>NUCLEOTIDE SEQUENCE [LARGE SCALE GENOMIC DNA]</scope>
    <source>
        <strain evidence="4 5">NBRC 109434</strain>
    </source>
</reference>
<dbReference type="AlphaFoldDB" id="A0A512PDC1"/>
<keyword evidence="5" id="KW-1185">Reference proteome</keyword>
<feature type="region of interest" description="Disordered" evidence="1">
    <location>
        <begin position="1"/>
        <end position="46"/>
    </location>
</feature>
<feature type="transmembrane region" description="Helical" evidence="2">
    <location>
        <begin position="53"/>
        <end position="74"/>
    </location>
</feature>
<dbReference type="Proteomes" id="UP000321798">
    <property type="component" value="Unassembled WGS sequence"/>
</dbReference>
<dbReference type="PANTHER" id="PTHR34512">
    <property type="entry name" value="CELL SURFACE PROTEIN"/>
    <property type="match status" value="1"/>
</dbReference>
<dbReference type="InterPro" id="IPR015943">
    <property type="entry name" value="WD40/YVTN_repeat-like_dom_sf"/>
</dbReference>
<proteinExistence type="predicted"/>
<dbReference type="EMBL" id="BKAL01000006">
    <property type="protein sequence ID" value="GEP69188.1"/>
    <property type="molecule type" value="Genomic_DNA"/>
</dbReference>
<feature type="domain" description="Pyrrolo-quinoline quinone repeat" evidence="3">
    <location>
        <begin position="197"/>
        <end position="300"/>
    </location>
</feature>
<keyword evidence="2" id="KW-1133">Transmembrane helix</keyword>
<organism evidence="4 5">
    <name type="scientific">Cellulomonas soli</name>
    <dbReference type="NCBI Taxonomy" id="931535"/>
    <lineage>
        <taxon>Bacteria</taxon>
        <taxon>Bacillati</taxon>
        <taxon>Actinomycetota</taxon>
        <taxon>Actinomycetes</taxon>
        <taxon>Micrococcales</taxon>
        <taxon>Cellulomonadaceae</taxon>
        <taxon>Cellulomonas</taxon>
    </lineage>
</organism>
<gene>
    <name evidence="4" type="ORF">CSO01_19030</name>
</gene>
<feature type="compositionally biased region" description="Low complexity" evidence="1">
    <location>
        <begin position="23"/>
        <end position="43"/>
    </location>
</feature>
<evidence type="ECO:0000259" key="3">
    <source>
        <dbReference type="Pfam" id="PF13360"/>
    </source>
</evidence>
<keyword evidence="2" id="KW-0812">Transmembrane</keyword>
<dbReference type="InterPro" id="IPR002372">
    <property type="entry name" value="PQQ_rpt_dom"/>
</dbReference>
<dbReference type="Pfam" id="PF13360">
    <property type="entry name" value="PQQ_2"/>
    <property type="match status" value="1"/>
</dbReference>
<dbReference type="InterPro" id="IPR011047">
    <property type="entry name" value="Quinoprotein_ADH-like_sf"/>
</dbReference>
<evidence type="ECO:0000256" key="2">
    <source>
        <dbReference type="SAM" id="Phobius"/>
    </source>
</evidence>
<protein>
    <recommendedName>
        <fullName evidence="3">Pyrrolo-quinoline quinone repeat domain-containing protein</fullName>
    </recommendedName>
</protein>
<sequence length="488" mass="50020">MQRVELDESQAATSVLPLGDGPAGYDPGARRPPAGRGPAGASERASRPGRTTLLVVIGSVVVAGLVLSAVLAVLHAREARRAEVIAAVPGLVRPLDTPPHELWRAPVASAADEAVLVSGDTLVAVDDTDGVWRLSGFDVTDGGRRWSLGLADVVTAPRTTGVASTAGVTVRCPSDGGDVGPLVVCTLTGPDPQVWFGRGQVVALDGLDGHEVGRWPVPGRLLGAARLADDVVVVRADDRGAVQVARHDARTGAVRWTRPTGDTLPAWSTSVSVQVRATTSFVLVTGSAAAALAAGDGTELVPTAQFSSIRLVAVRDHLGSWTTAEGGWWRDASGARLFALPALPAPAVTDDGSADDVIVVDTGAALQGVDARSGQERWTLEQRLDAVALVSGRLVVAGEDGYGVLNPVDGRVLWTTQVEGPLPWRPVSDGALVLAPGVAPGGGPGLVGLGLQDGVRYWSVPLPEGVVGVSGVAGHLLVRTAHEVLVLG</sequence>
<comment type="caution">
    <text evidence="4">The sequence shown here is derived from an EMBL/GenBank/DDBJ whole genome shotgun (WGS) entry which is preliminary data.</text>
</comment>